<proteinExistence type="predicted"/>
<dbReference type="PANTHER" id="PTHR11122:SF13">
    <property type="entry name" value="GLUCOSE-6-PHOSPHATE 1-EPIMERASE"/>
    <property type="match status" value="1"/>
</dbReference>
<dbReference type="PATRIC" id="fig|579138.3.peg.343"/>
<name>F8EUL2_ZYMMT</name>
<dbReference type="RefSeq" id="WP_013933627.1">
    <property type="nucleotide sequence ID" value="NC_015709.1"/>
</dbReference>
<dbReference type="SUPFAM" id="SSF74650">
    <property type="entry name" value="Galactose mutarotase-like"/>
    <property type="match status" value="1"/>
</dbReference>
<dbReference type="Proteomes" id="UP000000491">
    <property type="component" value="Chromosome"/>
</dbReference>
<dbReference type="Pfam" id="PF01263">
    <property type="entry name" value="Aldose_epim"/>
    <property type="match status" value="1"/>
</dbReference>
<organism evidence="1 2">
    <name type="scientific">Zymomonas mobilis subsp. pomaceae (strain ATCC 29192 / DSM 22645 / JCM 10191 / CCUG 17912 / NBRC 13757 / NCIMB 11200 / NRRL B-4491 / Barker I)</name>
    <dbReference type="NCBI Taxonomy" id="579138"/>
    <lineage>
        <taxon>Bacteria</taxon>
        <taxon>Pseudomonadati</taxon>
        <taxon>Pseudomonadota</taxon>
        <taxon>Alphaproteobacteria</taxon>
        <taxon>Sphingomonadales</taxon>
        <taxon>Zymomonadaceae</taxon>
        <taxon>Zymomonas</taxon>
    </lineage>
</organism>
<dbReference type="InterPro" id="IPR011013">
    <property type="entry name" value="Gal_mutarotase_sf_dom"/>
</dbReference>
<accession>F8EUL2</accession>
<dbReference type="InterPro" id="IPR014718">
    <property type="entry name" value="GH-type_carb-bd"/>
</dbReference>
<dbReference type="InterPro" id="IPR037481">
    <property type="entry name" value="LacX"/>
</dbReference>
<dbReference type="CDD" id="cd09024">
    <property type="entry name" value="Aldose_epim_lacX"/>
    <property type="match status" value="1"/>
</dbReference>
<dbReference type="GO" id="GO:0016853">
    <property type="term" value="F:isomerase activity"/>
    <property type="evidence" value="ECO:0007669"/>
    <property type="project" value="InterPro"/>
</dbReference>
<gene>
    <name evidence="1" type="ordered locus">Zymop_0325</name>
</gene>
<sequence length="297" mass="33242">MSKLITIKNNSLALDISTLGAELQRIEDAKGQQWLWDGNPAIWSGHAPFLFPIVGTLVNNQYHLGDKSYDLPRHGFARRKEFDVIILETDHVCFQLKDDSQTRAVYPFPFTLEIDYRLKEASLIIDVKVTNTGDSSMPASFGFHPALRWPLPTGADRKNHVVLFEKAETGSIAGVDAEGLFTGPRENPVHDRTVILKDDLFKEDALIFDKVASRAVWMGAPGYKGAVVRFPLMPSLALWMKPGANYLCIEPWQGHSDPVDFQGDIFQKPGIVTIEPAKERHFGIEIEINADESALEK</sequence>
<dbReference type="GO" id="GO:0005975">
    <property type="term" value="P:carbohydrate metabolic process"/>
    <property type="evidence" value="ECO:0007669"/>
    <property type="project" value="InterPro"/>
</dbReference>
<dbReference type="eggNOG" id="COG2017">
    <property type="taxonomic scope" value="Bacteria"/>
</dbReference>
<dbReference type="EMBL" id="CP002865">
    <property type="protein sequence ID" value="AEI37228.1"/>
    <property type="molecule type" value="Genomic_DNA"/>
</dbReference>
<protein>
    <submittedName>
        <fullName evidence="1">Aldose 1-epimerase</fullName>
    </submittedName>
</protein>
<dbReference type="KEGG" id="zmp:Zymop_0325"/>
<dbReference type="Gene3D" id="2.70.98.10">
    <property type="match status" value="1"/>
</dbReference>
<evidence type="ECO:0000313" key="2">
    <source>
        <dbReference type="Proteomes" id="UP000000491"/>
    </source>
</evidence>
<dbReference type="HOGENOM" id="CLU_057834_1_0_5"/>
<evidence type="ECO:0000313" key="1">
    <source>
        <dbReference type="EMBL" id="AEI37228.1"/>
    </source>
</evidence>
<dbReference type="PANTHER" id="PTHR11122">
    <property type="entry name" value="APOSPORY-ASSOCIATED PROTEIN C-RELATED"/>
    <property type="match status" value="1"/>
</dbReference>
<dbReference type="GO" id="GO:0030246">
    <property type="term" value="F:carbohydrate binding"/>
    <property type="evidence" value="ECO:0007669"/>
    <property type="project" value="InterPro"/>
</dbReference>
<dbReference type="AlphaFoldDB" id="F8EUL2"/>
<dbReference type="InterPro" id="IPR008183">
    <property type="entry name" value="Aldose_1/G6P_1-epimerase"/>
</dbReference>
<reference evidence="1 2" key="1">
    <citation type="journal article" date="2011" name="J. Bacteriol.">
        <title>Genome sequence of the ethanol-producing Zymomonas mobilis subsp. pomaceae lectotype strain ATCC 29192.</title>
        <authorList>
            <person name="Kouvelis V.N."/>
            <person name="Davenport K.W."/>
            <person name="Brettin T.S."/>
            <person name="Bruce D."/>
            <person name="Detter C."/>
            <person name="Han C.S."/>
            <person name="Nolan M."/>
            <person name="Tapia R."/>
            <person name="Damoulaki A."/>
            <person name="Kyrpides N.C."/>
            <person name="Typas M.A."/>
            <person name="Pappas K.M."/>
        </authorList>
    </citation>
    <scope>NUCLEOTIDE SEQUENCE [LARGE SCALE GENOMIC DNA]</scope>
    <source>
        <strain evidence="2">ATCC 29192 / DSM 22645 / JCM 10191 / CCUG 17912 / NBRC 13757 / NCIMB 11200 / NRRL B-4491 / Barker I</strain>
    </source>
</reference>